<evidence type="ECO:0000259" key="4">
    <source>
        <dbReference type="PROSITE" id="PS50111"/>
    </source>
</evidence>
<gene>
    <name evidence="5" type="ORF">THC_0413</name>
</gene>
<dbReference type="Pfam" id="PF00015">
    <property type="entry name" value="MCPsignal"/>
    <property type="match status" value="1"/>
</dbReference>
<keyword evidence="6" id="KW-1185">Reference proteome</keyword>
<keyword evidence="3" id="KW-1133">Transmembrane helix</keyword>
<keyword evidence="3" id="KW-0812">Transmembrane</keyword>
<feature type="domain" description="Methyl-accepting transducer" evidence="4">
    <location>
        <begin position="173"/>
        <end position="345"/>
    </location>
</feature>
<dbReference type="GO" id="GO:0007165">
    <property type="term" value="P:signal transduction"/>
    <property type="evidence" value="ECO:0007669"/>
    <property type="project" value="UniProtKB-KW"/>
</dbReference>
<dbReference type="Gene3D" id="1.10.287.950">
    <property type="entry name" value="Methyl-accepting chemotaxis protein"/>
    <property type="match status" value="1"/>
</dbReference>
<organism evidence="5 6">
    <name type="scientific">Caldimicrobium thiodismutans</name>
    <dbReference type="NCBI Taxonomy" id="1653476"/>
    <lineage>
        <taxon>Bacteria</taxon>
        <taxon>Pseudomonadati</taxon>
        <taxon>Thermodesulfobacteriota</taxon>
        <taxon>Thermodesulfobacteria</taxon>
        <taxon>Thermodesulfobacteriales</taxon>
        <taxon>Thermodesulfobacteriaceae</taxon>
        <taxon>Caldimicrobium</taxon>
    </lineage>
</organism>
<evidence type="ECO:0000256" key="3">
    <source>
        <dbReference type="SAM" id="Phobius"/>
    </source>
</evidence>
<evidence type="ECO:0000256" key="1">
    <source>
        <dbReference type="ARBA" id="ARBA00023224"/>
    </source>
</evidence>
<dbReference type="GO" id="GO:0016020">
    <property type="term" value="C:membrane"/>
    <property type="evidence" value="ECO:0007669"/>
    <property type="project" value="InterPro"/>
</dbReference>
<dbReference type="PROSITE" id="PS50111">
    <property type="entry name" value="CHEMOTAXIS_TRANSDUC_2"/>
    <property type="match status" value="1"/>
</dbReference>
<dbReference type="PANTHER" id="PTHR32089">
    <property type="entry name" value="METHYL-ACCEPTING CHEMOTAXIS PROTEIN MCPB"/>
    <property type="match status" value="1"/>
</dbReference>
<accession>A0A0U5AYJ4</accession>
<reference evidence="5 6" key="1">
    <citation type="journal article" date="2016" name="Int. J. Syst. Evol. Microbiol.">
        <title>Caldimicrobium thiodismutans sp. nov., a sulfur-disproportionating bacterium isolated from a hot spring, and emended description of the genus Caldimicrobium.</title>
        <authorList>
            <person name="Kojima H."/>
            <person name="Umezawa K."/>
            <person name="Fukui M."/>
        </authorList>
    </citation>
    <scope>NUCLEOTIDE SEQUENCE [LARGE SCALE GENOMIC DNA]</scope>
    <source>
        <strain evidence="5 6">TF1</strain>
    </source>
</reference>
<dbReference type="SUPFAM" id="SSF58104">
    <property type="entry name" value="Methyl-accepting chemotaxis protein (MCP) signaling domain"/>
    <property type="match status" value="1"/>
</dbReference>
<feature type="transmembrane region" description="Helical" evidence="3">
    <location>
        <begin position="39"/>
        <end position="59"/>
    </location>
</feature>
<dbReference type="PANTHER" id="PTHR32089:SF112">
    <property type="entry name" value="LYSOZYME-LIKE PROTEIN-RELATED"/>
    <property type="match status" value="1"/>
</dbReference>
<dbReference type="InterPro" id="IPR004089">
    <property type="entry name" value="MCPsignal_dom"/>
</dbReference>
<feature type="transmembrane region" description="Helical" evidence="3">
    <location>
        <begin position="9"/>
        <end position="27"/>
    </location>
</feature>
<evidence type="ECO:0000256" key="2">
    <source>
        <dbReference type="PROSITE-ProRule" id="PRU00284"/>
    </source>
</evidence>
<name>A0A0U5AYJ4_9BACT</name>
<sequence>MREAIKHSWIYIPPFTFTVSLFGSIAYKYFPFFDIQWKVFFTFLILNFIFLSIFGYLIIRRGCPFKKHCKTIKNKFIDFMTEKSVTNTLHTQLSNLSEIYNLLSEHLLSIVKFTEEMSMELINKLSYLHENSTIQTELINSSASSGLNLISEFEKQERQSDELIKILQNLYLSYRKDTENNINRLRSLVNEVNKVSNFISNIKDIAENTNLLALNAAIEAARAGEHGRGFAVVADEIRKLAMETEKISNQIISNIIKLSDRINKEFESLNMESSKLDKMLQELQIESKIQTQESFKNIVNLLHDITKKIQEKNEQIFKVVTDLLGNIQFQDVIRQRIETIITGLKDLSEYNKSFINWLLSLEVEKQPIEIEKFFDSFYQKYVMQAQRDIHAKFIGNASYKKEESPKIELF</sequence>
<dbReference type="AlphaFoldDB" id="A0A0U5AYJ4"/>
<proteinExistence type="predicted"/>
<dbReference type="KEGG" id="cthi:THC_0413"/>
<dbReference type="EMBL" id="AP014945">
    <property type="protein sequence ID" value="BAU22809.1"/>
    <property type="molecule type" value="Genomic_DNA"/>
</dbReference>
<protein>
    <recommendedName>
        <fullName evidence="4">Methyl-accepting transducer domain-containing protein</fullName>
    </recommendedName>
</protein>
<keyword evidence="1 2" id="KW-0807">Transducer</keyword>
<reference evidence="6" key="2">
    <citation type="journal article" date="2016" name="Int. J. Syst. Evol. Microbiol.">
        <title>Caldimicrobium thiodismutans sp. nov., a sulfur-disproportionating bacterium isolated from a hot spring.</title>
        <authorList>
            <person name="Kojima H."/>
            <person name="Umezawa K."/>
            <person name="Fukui M."/>
        </authorList>
    </citation>
    <scope>NUCLEOTIDE SEQUENCE [LARGE SCALE GENOMIC DNA]</scope>
    <source>
        <strain evidence="6">TF1</strain>
    </source>
</reference>
<dbReference type="SMART" id="SM00283">
    <property type="entry name" value="MA"/>
    <property type="match status" value="1"/>
</dbReference>
<evidence type="ECO:0000313" key="5">
    <source>
        <dbReference type="EMBL" id="BAU22809.1"/>
    </source>
</evidence>
<keyword evidence="3" id="KW-0472">Membrane</keyword>
<dbReference type="STRING" id="1653476.THC_0413"/>
<dbReference type="OrthoDB" id="9816265at2"/>
<evidence type="ECO:0000313" key="6">
    <source>
        <dbReference type="Proteomes" id="UP000068196"/>
    </source>
</evidence>
<dbReference type="Proteomes" id="UP000068196">
    <property type="component" value="Chromosome"/>
</dbReference>